<dbReference type="EMBL" id="JAIQCV010000013">
    <property type="protein sequence ID" value="KAH1031137.1"/>
    <property type="molecule type" value="Genomic_DNA"/>
</dbReference>
<organism evidence="2 3">
    <name type="scientific">Gossypium stocksii</name>
    <dbReference type="NCBI Taxonomy" id="47602"/>
    <lineage>
        <taxon>Eukaryota</taxon>
        <taxon>Viridiplantae</taxon>
        <taxon>Streptophyta</taxon>
        <taxon>Embryophyta</taxon>
        <taxon>Tracheophyta</taxon>
        <taxon>Spermatophyta</taxon>
        <taxon>Magnoliopsida</taxon>
        <taxon>eudicotyledons</taxon>
        <taxon>Gunneridae</taxon>
        <taxon>Pentapetalae</taxon>
        <taxon>rosids</taxon>
        <taxon>malvids</taxon>
        <taxon>Malvales</taxon>
        <taxon>Malvaceae</taxon>
        <taxon>Malvoideae</taxon>
        <taxon>Gossypium</taxon>
    </lineage>
</organism>
<evidence type="ECO:0000313" key="3">
    <source>
        <dbReference type="Proteomes" id="UP000828251"/>
    </source>
</evidence>
<comment type="caution">
    <text evidence="2">The sequence shown here is derived from an EMBL/GenBank/DDBJ whole genome shotgun (WGS) entry which is preliminary data.</text>
</comment>
<dbReference type="PANTHER" id="PTHR31286:SF99">
    <property type="entry name" value="DUF4283 DOMAIN-CONTAINING PROTEIN"/>
    <property type="match status" value="1"/>
</dbReference>
<sequence length="163" mass="18673">MARTVVVKLLGRKISYLTMFNKLQTIWKTKQPLQIIDSESDYFSVNFQNDDDCLLMMSGGPWTIFGQYLSVRLWTPEFSTNQEFPKNLMIWIKLPGLLEGMCTRSLLKFIGGAIGPVVKIDRNTTSKSRGQFARIAVYIDLGKLLISKLQIDGRIQRVEYESV</sequence>
<dbReference type="OrthoDB" id="1926761at2759"/>
<reference evidence="2 3" key="1">
    <citation type="journal article" date="2021" name="Plant Biotechnol. J.">
        <title>Multi-omics assisted identification of the key and species-specific regulatory components of drought-tolerant mechanisms in Gossypium stocksii.</title>
        <authorList>
            <person name="Yu D."/>
            <person name="Ke L."/>
            <person name="Zhang D."/>
            <person name="Wu Y."/>
            <person name="Sun Y."/>
            <person name="Mei J."/>
            <person name="Sun J."/>
            <person name="Sun Y."/>
        </authorList>
    </citation>
    <scope>NUCLEOTIDE SEQUENCE [LARGE SCALE GENOMIC DNA]</scope>
    <source>
        <strain evidence="3">cv. E1</strain>
        <tissue evidence="2">Leaf</tissue>
    </source>
</reference>
<dbReference type="Pfam" id="PF14111">
    <property type="entry name" value="DUF4283"/>
    <property type="match status" value="1"/>
</dbReference>
<name>A0A9D3U765_9ROSI</name>
<gene>
    <name evidence="2" type="ORF">J1N35_043311</name>
</gene>
<feature type="domain" description="DUF4283" evidence="1">
    <location>
        <begin position="3"/>
        <end position="81"/>
    </location>
</feature>
<keyword evidence="3" id="KW-1185">Reference proteome</keyword>
<dbReference type="AlphaFoldDB" id="A0A9D3U765"/>
<dbReference type="InterPro" id="IPR040256">
    <property type="entry name" value="At4g02000-like"/>
</dbReference>
<proteinExistence type="predicted"/>
<protein>
    <recommendedName>
        <fullName evidence="1">DUF4283 domain-containing protein</fullName>
    </recommendedName>
</protein>
<dbReference type="Proteomes" id="UP000828251">
    <property type="component" value="Unassembled WGS sequence"/>
</dbReference>
<dbReference type="InterPro" id="IPR025558">
    <property type="entry name" value="DUF4283"/>
</dbReference>
<evidence type="ECO:0000259" key="1">
    <source>
        <dbReference type="Pfam" id="PF14111"/>
    </source>
</evidence>
<dbReference type="PANTHER" id="PTHR31286">
    <property type="entry name" value="GLYCINE-RICH CELL WALL STRUCTURAL PROTEIN 1.8-LIKE"/>
    <property type="match status" value="1"/>
</dbReference>
<accession>A0A9D3U765</accession>
<evidence type="ECO:0000313" key="2">
    <source>
        <dbReference type="EMBL" id="KAH1031137.1"/>
    </source>
</evidence>